<dbReference type="EMBL" id="CAEZTS010000081">
    <property type="protein sequence ID" value="CAB4580646.1"/>
    <property type="molecule type" value="Genomic_DNA"/>
</dbReference>
<name>A0A6J6EWZ7_9ZZZZ</name>
<evidence type="ECO:0000313" key="1">
    <source>
        <dbReference type="EMBL" id="CAB4580646.1"/>
    </source>
</evidence>
<proteinExistence type="predicted"/>
<protein>
    <submittedName>
        <fullName evidence="1">Unannotated protein</fullName>
    </submittedName>
</protein>
<sequence length="48" mass="5390">MVSDEVTTPLAFAAKLRPMAMRLPKFGWLMIPVSTTYTFTLAPDERST</sequence>
<dbReference type="AlphaFoldDB" id="A0A6J6EWZ7"/>
<gene>
    <name evidence="1" type="ORF">UFOPK1722_01007</name>
</gene>
<reference evidence="1" key="1">
    <citation type="submission" date="2020-05" db="EMBL/GenBank/DDBJ databases">
        <authorList>
            <person name="Chiriac C."/>
            <person name="Salcher M."/>
            <person name="Ghai R."/>
            <person name="Kavagutti S V."/>
        </authorList>
    </citation>
    <scope>NUCLEOTIDE SEQUENCE</scope>
</reference>
<organism evidence="1">
    <name type="scientific">freshwater metagenome</name>
    <dbReference type="NCBI Taxonomy" id="449393"/>
    <lineage>
        <taxon>unclassified sequences</taxon>
        <taxon>metagenomes</taxon>
        <taxon>ecological metagenomes</taxon>
    </lineage>
</organism>
<accession>A0A6J6EWZ7</accession>